<dbReference type="InterPro" id="IPR053842">
    <property type="entry name" value="NikA-like"/>
</dbReference>
<protein>
    <recommendedName>
        <fullName evidence="3">Mobilization protein</fullName>
    </recommendedName>
</protein>
<dbReference type="AlphaFoldDB" id="A0A7V7QKW7"/>
<comment type="caution">
    <text evidence="1">The sequence shown here is derived from an EMBL/GenBank/DDBJ whole genome shotgun (WGS) entry which is preliminary data.</text>
</comment>
<dbReference type="OrthoDB" id="9788022at2"/>
<dbReference type="Proteomes" id="UP000461768">
    <property type="component" value="Unassembled WGS sequence"/>
</dbReference>
<sequence>MSGVHKNPTLSFRISEREREEIEAKIVVSGLNKKDYFVRSCIYNHICVVGKKELIYKLVRELRMMMDTLQEVTKQFEQSEVFLSKDGLEDMRIEYLNLLKAMIWMLDGAKYLWQDNKENAPTKE</sequence>
<evidence type="ECO:0000313" key="2">
    <source>
        <dbReference type="Proteomes" id="UP000461768"/>
    </source>
</evidence>
<evidence type="ECO:0000313" key="1">
    <source>
        <dbReference type="EMBL" id="KAB1438505.1"/>
    </source>
</evidence>
<organism evidence="1 2">
    <name type="scientific">Candidatus Galacturonatibacter soehngenii</name>
    <dbReference type="NCBI Taxonomy" id="2307010"/>
    <lineage>
        <taxon>Bacteria</taxon>
        <taxon>Bacillati</taxon>
        <taxon>Bacillota</taxon>
        <taxon>Clostridia</taxon>
        <taxon>Lachnospirales</taxon>
        <taxon>Lachnospiraceae</taxon>
        <taxon>Candidatus Galacturonatibacter</taxon>
    </lineage>
</organism>
<gene>
    <name evidence="1" type="ORF">F7O84_13275</name>
</gene>
<dbReference type="RefSeq" id="WP_151146061.1">
    <property type="nucleotide sequence ID" value="NZ_WAGX01000005.1"/>
</dbReference>
<accession>A0A7V7QKW7</accession>
<proteinExistence type="predicted"/>
<name>A0A7V7QKW7_9FIRM</name>
<dbReference type="Pfam" id="PF21983">
    <property type="entry name" value="NikA-like"/>
    <property type="match status" value="1"/>
</dbReference>
<reference evidence="1 2" key="1">
    <citation type="submission" date="2019-09" db="EMBL/GenBank/DDBJ databases">
        <authorList>
            <person name="Valk L.C."/>
        </authorList>
    </citation>
    <scope>NUCLEOTIDE SEQUENCE [LARGE SCALE GENOMIC DNA]</scope>
    <source>
        <strain evidence="1">GalUA</strain>
    </source>
</reference>
<reference evidence="1 2" key="2">
    <citation type="submission" date="2020-02" db="EMBL/GenBank/DDBJ databases">
        <title>Candidatus Galacturonibacter soehngenii shows hetero-acetogenic catabolism of galacturonic acid but lacks a canonical carbon monoxide dehydrogenase/acetyl-CoA synthase complex.</title>
        <authorList>
            <person name="Diender M."/>
            <person name="Stouten G.R."/>
            <person name="Petersen J.F."/>
            <person name="Nielsen P.H."/>
            <person name="Dueholm M.S."/>
            <person name="Pronk J.T."/>
            <person name="Van Loosdrecht M.C.M."/>
        </authorList>
    </citation>
    <scope>NUCLEOTIDE SEQUENCE [LARGE SCALE GENOMIC DNA]</scope>
    <source>
        <strain evidence="1">GalUA</strain>
    </source>
</reference>
<keyword evidence="2" id="KW-1185">Reference proteome</keyword>
<evidence type="ECO:0008006" key="3">
    <source>
        <dbReference type="Google" id="ProtNLM"/>
    </source>
</evidence>
<dbReference type="EMBL" id="WAGX01000005">
    <property type="protein sequence ID" value="KAB1438505.1"/>
    <property type="molecule type" value="Genomic_DNA"/>
</dbReference>